<organism evidence="1 2">
    <name type="scientific">Hallella bergensis DSM 17361</name>
    <dbReference type="NCBI Taxonomy" id="585502"/>
    <lineage>
        <taxon>Bacteria</taxon>
        <taxon>Pseudomonadati</taxon>
        <taxon>Bacteroidota</taxon>
        <taxon>Bacteroidia</taxon>
        <taxon>Bacteroidales</taxon>
        <taxon>Prevotellaceae</taxon>
        <taxon>Hallella</taxon>
    </lineage>
</organism>
<dbReference type="Pfam" id="PF20326">
    <property type="entry name" value="DUF6621"/>
    <property type="match status" value="1"/>
</dbReference>
<reference evidence="1 2" key="1">
    <citation type="submission" date="2009-10" db="EMBL/GenBank/DDBJ databases">
        <authorList>
            <person name="Qin X."/>
            <person name="Bachman B."/>
            <person name="Battles P."/>
            <person name="Bell A."/>
            <person name="Bess C."/>
            <person name="Bickham C."/>
            <person name="Chaboub L."/>
            <person name="Chen D."/>
            <person name="Coyle M."/>
            <person name="Deiros D.R."/>
            <person name="Dinh H."/>
            <person name="Forbes L."/>
            <person name="Fowler G."/>
            <person name="Francisco L."/>
            <person name="Fu Q."/>
            <person name="Gubbala S."/>
            <person name="Hale W."/>
            <person name="Han Y."/>
            <person name="Hemphill L."/>
            <person name="Highlander S.K."/>
            <person name="Hirani K."/>
            <person name="Hogues M."/>
            <person name="Jackson L."/>
            <person name="Jakkamsetti A."/>
            <person name="Javaid M."/>
            <person name="Jiang H."/>
            <person name="Korchina V."/>
            <person name="Kovar C."/>
            <person name="Lara F."/>
            <person name="Lee S."/>
            <person name="Mata R."/>
            <person name="Mathew T."/>
            <person name="Moen C."/>
            <person name="Morales K."/>
            <person name="Munidasa M."/>
            <person name="Nazareth L."/>
            <person name="Ngo R."/>
            <person name="Nguyen L."/>
            <person name="Okwuonu G."/>
            <person name="Ongeri F."/>
            <person name="Patil S."/>
            <person name="Petrosino J."/>
            <person name="Pham C."/>
            <person name="Pham P."/>
            <person name="Pu L.-L."/>
            <person name="Puazo M."/>
            <person name="Raj R."/>
            <person name="Reid J."/>
            <person name="Rouhana J."/>
            <person name="Saada N."/>
            <person name="Shang Y."/>
            <person name="Simmons D."/>
            <person name="Thornton R."/>
            <person name="Warren J."/>
            <person name="Weissenberger G."/>
            <person name="Zhang J."/>
            <person name="Zhang L."/>
            <person name="Zhou C."/>
            <person name="Zhu D."/>
            <person name="Muzny D."/>
            <person name="Worley K."/>
            <person name="Gibbs R."/>
        </authorList>
    </citation>
    <scope>NUCLEOTIDE SEQUENCE [LARGE SCALE GENOMIC DNA]</scope>
    <source>
        <strain evidence="1 2">DSM 17361</strain>
    </source>
</reference>
<dbReference type="AlphaFoldDB" id="D1PWG8"/>
<dbReference type="EMBL" id="ACKS01000056">
    <property type="protein sequence ID" value="EFA44299.1"/>
    <property type="molecule type" value="Genomic_DNA"/>
</dbReference>
<sequence>MKIKRYLCNMNLQDTSNVKMSENVILVDADYADYVAFQLTVQFERMLGRAIPPADLSQWVVNVALDGGLRGDGAPHETQVVLVHGHDKHRLENFRPSAYDTELNAQAFKDEHLGEFLVNSVAVGEMVSKDEYLLDVIGTMVGHKDVKRLMIVPNGEEGSIYDEIRHLLRQAPDDKRITVFAMQPMGGGNFRQEILGYSLMSAMGIRGEEITNQK</sequence>
<gene>
    <name evidence="1" type="ORF">HMPREF0645_1303</name>
</gene>
<keyword evidence="2" id="KW-1185">Reference proteome</keyword>
<dbReference type="Proteomes" id="UP000003160">
    <property type="component" value="Unassembled WGS sequence"/>
</dbReference>
<name>D1PWG8_9BACT</name>
<dbReference type="InterPro" id="IPR046729">
    <property type="entry name" value="DUF6621"/>
</dbReference>
<comment type="caution">
    <text evidence="1">The sequence shown here is derived from an EMBL/GenBank/DDBJ whole genome shotgun (WGS) entry which is preliminary data.</text>
</comment>
<accession>D1PWG8</accession>
<evidence type="ECO:0000313" key="2">
    <source>
        <dbReference type="Proteomes" id="UP000003160"/>
    </source>
</evidence>
<evidence type="ECO:0000313" key="1">
    <source>
        <dbReference type="EMBL" id="EFA44299.1"/>
    </source>
</evidence>
<proteinExistence type="predicted"/>
<protein>
    <submittedName>
        <fullName evidence="1">Uncharacterized protein</fullName>
    </submittedName>
</protein>
<dbReference type="eggNOG" id="ENOG5031GTW">
    <property type="taxonomic scope" value="Bacteria"/>
</dbReference>
<dbReference type="HOGENOM" id="CLU_114417_0_0_10"/>